<gene>
    <name evidence="7" type="ORF">CUREI_07185</name>
</gene>
<evidence type="ECO:0000256" key="5">
    <source>
        <dbReference type="ARBA" id="ARBA00023136"/>
    </source>
</evidence>
<keyword evidence="2" id="KW-1003">Cell membrane</keyword>
<dbReference type="RefSeq" id="WP_038612024.1">
    <property type="nucleotide sequence ID" value="NZ_CP009215.1"/>
</dbReference>
<accession>A0A077HJ25</accession>
<dbReference type="HOGENOM" id="CLU_056469_4_1_11"/>
<dbReference type="CDD" id="cd16914">
    <property type="entry name" value="EcfT"/>
    <property type="match status" value="1"/>
</dbReference>
<proteinExistence type="predicted"/>
<evidence type="ECO:0000256" key="2">
    <source>
        <dbReference type="ARBA" id="ARBA00022475"/>
    </source>
</evidence>
<evidence type="ECO:0000256" key="3">
    <source>
        <dbReference type="ARBA" id="ARBA00022692"/>
    </source>
</evidence>
<protein>
    <submittedName>
        <fullName evidence="7">Cobalt ABC transporter permease</fullName>
    </submittedName>
</protein>
<feature type="transmembrane region" description="Helical" evidence="6">
    <location>
        <begin position="94"/>
        <end position="117"/>
    </location>
</feature>
<evidence type="ECO:0000313" key="7">
    <source>
        <dbReference type="EMBL" id="AIL97103.1"/>
    </source>
</evidence>
<dbReference type="KEGG" id="cuv:CUREI_07185"/>
<feature type="transmembrane region" description="Helical" evidence="6">
    <location>
        <begin position="46"/>
        <end position="64"/>
    </location>
</feature>
<keyword evidence="3 6" id="KW-0812">Transmembrane</keyword>
<dbReference type="Proteomes" id="UP000028939">
    <property type="component" value="Chromosome"/>
</dbReference>
<dbReference type="STRING" id="401472.CUREI_07185"/>
<dbReference type="PANTHER" id="PTHR34857:SF2">
    <property type="entry name" value="SLL0384 PROTEIN"/>
    <property type="match status" value="1"/>
</dbReference>
<sequence>MIRELPLGVYVPGSTALHRMGAAAKFVALVVFIALVTALPTQPWHSLVALVFVLMLYAWARIPAGVAGRQLAPLLPVLLFFAVFMVWQNGARSALTLLIGLLATIAAANLLTLTTPIEELLTSLDRALAPLGRTGELISLTIALTIRLIPLTLATANEVLDARKARGAGFSLTAFGIPMVIRSVRRAKMMGEALMARGAVD</sequence>
<keyword evidence="5 6" id="KW-0472">Membrane</keyword>
<feature type="transmembrane region" description="Helical" evidence="6">
    <location>
        <begin position="20"/>
        <end position="39"/>
    </location>
</feature>
<dbReference type="Pfam" id="PF02361">
    <property type="entry name" value="CbiQ"/>
    <property type="match status" value="1"/>
</dbReference>
<evidence type="ECO:0000256" key="4">
    <source>
        <dbReference type="ARBA" id="ARBA00022989"/>
    </source>
</evidence>
<dbReference type="EMBL" id="CP009215">
    <property type="protein sequence ID" value="AIL97103.1"/>
    <property type="molecule type" value="Genomic_DNA"/>
</dbReference>
<evidence type="ECO:0000256" key="1">
    <source>
        <dbReference type="ARBA" id="ARBA00004141"/>
    </source>
</evidence>
<evidence type="ECO:0000313" key="8">
    <source>
        <dbReference type="Proteomes" id="UP000028939"/>
    </source>
</evidence>
<dbReference type="OrthoDB" id="509049at2"/>
<dbReference type="PANTHER" id="PTHR34857">
    <property type="entry name" value="SLL0384 PROTEIN"/>
    <property type="match status" value="1"/>
</dbReference>
<feature type="transmembrane region" description="Helical" evidence="6">
    <location>
        <begin position="137"/>
        <end position="156"/>
    </location>
</feature>
<feature type="transmembrane region" description="Helical" evidence="6">
    <location>
        <begin position="70"/>
        <end position="87"/>
    </location>
</feature>
<keyword evidence="4 6" id="KW-1133">Transmembrane helix</keyword>
<dbReference type="InterPro" id="IPR051611">
    <property type="entry name" value="ECF_transporter_component"/>
</dbReference>
<name>A0A077HJ25_9CORY</name>
<keyword evidence="8" id="KW-1185">Reference proteome</keyword>
<dbReference type="InterPro" id="IPR003339">
    <property type="entry name" value="ABC/ECF_trnsptr_transmembrane"/>
</dbReference>
<dbReference type="AlphaFoldDB" id="A0A077HJ25"/>
<reference evidence="7 8" key="1">
    <citation type="submission" date="2014-08" db="EMBL/GenBank/DDBJ databases">
        <title>Complete genome sequence of Corynebacterium ureicelerivorans DSM 45051, a lipophilic and urea-splitting isolate from a blood culture of a septicaemia patient.</title>
        <authorList>
            <person name="Tippelt A."/>
            <person name="Albersmeier A."/>
            <person name="Brinkrolf K."/>
            <person name="Ruckert C."/>
            <person name="Tauch A."/>
        </authorList>
    </citation>
    <scope>NUCLEOTIDE SEQUENCE [LARGE SCALE GENOMIC DNA]</scope>
    <source>
        <strain evidence="7 8">IMMIB RIV-2301</strain>
    </source>
</reference>
<organism evidence="7 8">
    <name type="scientific">Corynebacterium ureicelerivorans</name>
    <dbReference type="NCBI Taxonomy" id="401472"/>
    <lineage>
        <taxon>Bacteria</taxon>
        <taxon>Bacillati</taxon>
        <taxon>Actinomycetota</taxon>
        <taxon>Actinomycetes</taxon>
        <taxon>Mycobacteriales</taxon>
        <taxon>Corynebacteriaceae</taxon>
        <taxon>Corynebacterium</taxon>
    </lineage>
</organism>
<evidence type="ECO:0000256" key="6">
    <source>
        <dbReference type="SAM" id="Phobius"/>
    </source>
</evidence>
<comment type="subcellular location">
    <subcellularLocation>
        <location evidence="1">Membrane</location>
        <topology evidence="1">Multi-pass membrane protein</topology>
    </subcellularLocation>
</comment>
<dbReference type="GO" id="GO:0005886">
    <property type="term" value="C:plasma membrane"/>
    <property type="evidence" value="ECO:0007669"/>
    <property type="project" value="UniProtKB-ARBA"/>
</dbReference>